<evidence type="ECO:0000256" key="5">
    <source>
        <dbReference type="ARBA" id="ARBA00022679"/>
    </source>
</evidence>
<keyword evidence="7 10" id="KW-0274">FAD</keyword>
<evidence type="ECO:0000256" key="8">
    <source>
        <dbReference type="ARBA" id="ARBA00022857"/>
    </source>
</evidence>
<dbReference type="InterPro" id="IPR020595">
    <property type="entry name" value="MnmG-rel_CS"/>
</dbReference>
<reference evidence="12" key="1">
    <citation type="submission" date="2020-10" db="EMBL/GenBank/DDBJ databases">
        <authorList>
            <person name="Gilroy R."/>
        </authorList>
    </citation>
    <scope>NUCLEOTIDE SEQUENCE</scope>
    <source>
        <strain evidence="12">17113</strain>
    </source>
</reference>
<evidence type="ECO:0000313" key="12">
    <source>
        <dbReference type="EMBL" id="MBO8426046.1"/>
    </source>
</evidence>
<evidence type="ECO:0000259" key="11">
    <source>
        <dbReference type="Pfam" id="PF01134"/>
    </source>
</evidence>
<proteinExistence type="inferred from homology"/>
<dbReference type="GO" id="GO:0002098">
    <property type="term" value="P:tRNA wobble uridine modification"/>
    <property type="evidence" value="ECO:0007669"/>
    <property type="project" value="TreeGrafter"/>
</dbReference>
<evidence type="ECO:0000256" key="1">
    <source>
        <dbReference type="ARBA" id="ARBA00001974"/>
    </source>
</evidence>
<dbReference type="PANTHER" id="PTHR11806">
    <property type="entry name" value="GLUCOSE INHIBITED DIVISION PROTEIN A"/>
    <property type="match status" value="1"/>
</dbReference>
<dbReference type="GO" id="GO:0050660">
    <property type="term" value="F:flavin adenine dinucleotide binding"/>
    <property type="evidence" value="ECO:0007669"/>
    <property type="project" value="UniProtKB-UniRule"/>
</dbReference>
<evidence type="ECO:0000256" key="4">
    <source>
        <dbReference type="ARBA" id="ARBA00022630"/>
    </source>
</evidence>
<evidence type="ECO:0000256" key="6">
    <source>
        <dbReference type="ARBA" id="ARBA00022694"/>
    </source>
</evidence>
<evidence type="ECO:0000256" key="10">
    <source>
        <dbReference type="HAMAP-Rule" id="MF_01037"/>
    </source>
</evidence>
<sequence>MAKVTIIGGGLAGSEAAYFLLKRGYEVTLFEARPSYVDNAHQSDLLGELVCSNSLKSKQLDNACGLLKEEIRRLGSIMMEASGKSEVPAGNALSVDRVSFASYITNRLLSFPAFHLVREEVCSIPDDGPVIIATGPLTSPGLLESLSSLAGEKALSFFDASAPIVKRESIDFSIAYFKSRYGQDDASYINCPFTKEEYYRFVNELLSAKKALVHQFDTAYFEGCLPVEVIASRGMETLRHGPLKPFGLETPEHPKPYAVAQLRQDSLLGDLYNIVGFQTNLTYPEQKRVFSLIPGLGKAEFVRYGLMHRNSYLDSPSCLNEDFSFKANPNIFLAGQLTGVEGYVESAASGLVSAIYLARKLEGKPFYPLPKDTILGALLYYVTHACGRRLEPMNANWALIPSSRKKSRDIDVMRALNSLDDFAKRAL</sequence>
<dbReference type="GO" id="GO:0030488">
    <property type="term" value="P:tRNA methylation"/>
    <property type="evidence" value="ECO:0007669"/>
    <property type="project" value="TreeGrafter"/>
</dbReference>
<feature type="domain" description="MnmG N-terminal" evidence="11">
    <location>
        <begin position="3"/>
        <end position="364"/>
    </location>
</feature>
<keyword evidence="9 10" id="KW-0520">NAD</keyword>
<dbReference type="SUPFAM" id="SSF51905">
    <property type="entry name" value="FAD/NAD(P)-binding domain"/>
    <property type="match status" value="1"/>
</dbReference>
<dbReference type="Proteomes" id="UP000823634">
    <property type="component" value="Unassembled WGS sequence"/>
</dbReference>
<comment type="catalytic activity">
    <reaction evidence="10">
        <text>uridine(54) in tRNA + (6R)-5,10-methylene-5,6,7,8-tetrahydrofolate + NADH + H(+) = 5-methyluridine(54) in tRNA + (6S)-5,6,7,8-tetrahydrofolate + NAD(+)</text>
        <dbReference type="Rhea" id="RHEA:16873"/>
        <dbReference type="Rhea" id="RHEA-COMP:10167"/>
        <dbReference type="Rhea" id="RHEA-COMP:10193"/>
        <dbReference type="ChEBI" id="CHEBI:15378"/>
        <dbReference type="ChEBI" id="CHEBI:15636"/>
        <dbReference type="ChEBI" id="CHEBI:57453"/>
        <dbReference type="ChEBI" id="CHEBI:57540"/>
        <dbReference type="ChEBI" id="CHEBI:57945"/>
        <dbReference type="ChEBI" id="CHEBI:65315"/>
        <dbReference type="ChEBI" id="CHEBI:74447"/>
        <dbReference type="EC" id="2.1.1.74"/>
    </reaction>
</comment>
<dbReference type="AlphaFoldDB" id="A0A9D9DGJ8"/>
<dbReference type="InterPro" id="IPR036188">
    <property type="entry name" value="FAD/NAD-bd_sf"/>
</dbReference>
<comment type="catalytic activity">
    <reaction evidence="10">
        <text>uridine(54) in tRNA + (6R)-5,10-methylene-5,6,7,8-tetrahydrofolate + NADPH + H(+) = 5-methyluridine(54) in tRNA + (6S)-5,6,7,8-tetrahydrofolate + NADP(+)</text>
        <dbReference type="Rhea" id="RHEA:62372"/>
        <dbReference type="Rhea" id="RHEA-COMP:10167"/>
        <dbReference type="Rhea" id="RHEA-COMP:10193"/>
        <dbReference type="ChEBI" id="CHEBI:15378"/>
        <dbReference type="ChEBI" id="CHEBI:15636"/>
        <dbReference type="ChEBI" id="CHEBI:57453"/>
        <dbReference type="ChEBI" id="CHEBI:57783"/>
        <dbReference type="ChEBI" id="CHEBI:58349"/>
        <dbReference type="ChEBI" id="CHEBI:65315"/>
        <dbReference type="ChEBI" id="CHEBI:74447"/>
        <dbReference type="EC" id="2.1.1.74"/>
    </reaction>
</comment>
<dbReference type="InterPro" id="IPR040131">
    <property type="entry name" value="MnmG_N"/>
</dbReference>
<dbReference type="GO" id="GO:0047151">
    <property type="term" value="F:tRNA (uracil(54)-C5)-methyltransferase activity, 5,10-methylenetetrahydrofolate-dependent"/>
    <property type="evidence" value="ECO:0007669"/>
    <property type="project" value="UniProtKB-UniRule"/>
</dbReference>
<dbReference type="GO" id="GO:0005829">
    <property type="term" value="C:cytosol"/>
    <property type="evidence" value="ECO:0007669"/>
    <property type="project" value="TreeGrafter"/>
</dbReference>
<keyword evidence="5 10" id="KW-0808">Transferase</keyword>
<organism evidence="12 13">
    <name type="scientific">Candidatus Alloenteromonas pullistercoris</name>
    <dbReference type="NCBI Taxonomy" id="2840785"/>
    <lineage>
        <taxon>Bacteria</taxon>
        <taxon>Bacillati</taxon>
        <taxon>Bacillota</taxon>
        <taxon>Bacillota incertae sedis</taxon>
        <taxon>Candidatus Alloenteromonas</taxon>
    </lineage>
</organism>
<evidence type="ECO:0000256" key="7">
    <source>
        <dbReference type="ARBA" id="ARBA00022827"/>
    </source>
</evidence>
<comment type="function">
    <text evidence="10">Catalyzes the folate-dependent formation of 5-methyl-uridine at position 54 (M-5-U54) in all tRNAs.</text>
</comment>
<dbReference type="PROSITE" id="PS01281">
    <property type="entry name" value="GIDA_2"/>
    <property type="match status" value="1"/>
</dbReference>
<dbReference type="Pfam" id="PF01134">
    <property type="entry name" value="GIDA"/>
    <property type="match status" value="1"/>
</dbReference>
<keyword evidence="2 10" id="KW-0963">Cytoplasm</keyword>
<comment type="similarity">
    <text evidence="10">Belongs to the MnmG family. TrmFO subfamily.</text>
</comment>
<dbReference type="NCBIfam" id="TIGR00137">
    <property type="entry name" value="gid_trmFO"/>
    <property type="match status" value="1"/>
</dbReference>
<keyword evidence="3 10" id="KW-0489">Methyltransferase</keyword>
<accession>A0A9D9DGJ8</accession>
<keyword evidence="6 10" id="KW-0819">tRNA processing</keyword>
<dbReference type="EC" id="2.1.1.74" evidence="10"/>
<protein>
    <recommendedName>
        <fullName evidence="10">Methylenetetrahydrofolate--tRNA-(uracil-5-)-methyltransferase TrmFO</fullName>
        <ecNumber evidence="10">2.1.1.74</ecNumber>
    </recommendedName>
    <alternativeName>
        <fullName evidence="10">Folate-dependent tRNA (uracil-5-)-methyltransferase</fullName>
    </alternativeName>
    <alternativeName>
        <fullName evidence="10">Folate-dependent tRNA(M-5-U54)-methyltransferase</fullName>
    </alternativeName>
</protein>
<evidence type="ECO:0000313" key="13">
    <source>
        <dbReference type="Proteomes" id="UP000823634"/>
    </source>
</evidence>
<feature type="binding site" evidence="10">
    <location>
        <begin position="8"/>
        <end position="13"/>
    </location>
    <ligand>
        <name>FAD</name>
        <dbReference type="ChEBI" id="CHEBI:57692"/>
    </ligand>
</feature>
<dbReference type="EMBL" id="JADINA010000013">
    <property type="protein sequence ID" value="MBO8426046.1"/>
    <property type="molecule type" value="Genomic_DNA"/>
</dbReference>
<keyword evidence="8 10" id="KW-0521">NADP</keyword>
<dbReference type="NCBIfam" id="NF003739">
    <property type="entry name" value="PRK05335.1"/>
    <property type="match status" value="1"/>
</dbReference>
<evidence type="ECO:0000256" key="9">
    <source>
        <dbReference type="ARBA" id="ARBA00023027"/>
    </source>
</evidence>
<name>A0A9D9DGJ8_9FIRM</name>
<dbReference type="InterPro" id="IPR004417">
    <property type="entry name" value="TrmFO"/>
</dbReference>
<reference evidence="12" key="2">
    <citation type="journal article" date="2021" name="PeerJ">
        <title>Extensive microbial diversity within the chicken gut microbiome revealed by metagenomics and culture.</title>
        <authorList>
            <person name="Gilroy R."/>
            <person name="Ravi A."/>
            <person name="Getino M."/>
            <person name="Pursley I."/>
            <person name="Horton D.L."/>
            <person name="Alikhan N.F."/>
            <person name="Baker D."/>
            <person name="Gharbi K."/>
            <person name="Hall N."/>
            <person name="Watson M."/>
            <person name="Adriaenssens E.M."/>
            <person name="Foster-Nyarko E."/>
            <person name="Jarju S."/>
            <person name="Secka A."/>
            <person name="Antonio M."/>
            <person name="Oren A."/>
            <person name="Chaudhuri R.R."/>
            <person name="La Ragione R."/>
            <person name="Hildebrand F."/>
            <person name="Pallen M.J."/>
        </authorList>
    </citation>
    <scope>NUCLEOTIDE SEQUENCE</scope>
    <source>
        <strain evidence="12">17113</strain>
    </source>
</reference>
<gene>
    <name evidence="10 12" type="primary">trmFO</name>
    <name evidence="12" type="ORF">IAC61_01850</name>
</gene>
<dbReference type="HAMAP" id="MF_01037">
    <property type="entry name" value="TrmFO"/>
    <property type="match status" value="1"/>
</dbReference>
<comment type="caution">
    <text evidence="12">The sequence shown here is derived from an EMBL/GenBank/DDBJ whole genome shotgun (WGS) entry which is preliminary data.</text>
</comment>
<comment type="cofactor">
    <cofactor evidence="1 10">
        <name>FAD</name>
        <dbReference type="ChEBI" id="CHEBI:57692"/>
    </cofactor>
</comment>
<dbReference type="Gene3D" id="3.50.50.60">
    <property type="entry name" value="FAD/NAD(P)-binding domain"/>
    <property type="match status" value="2"/>
</dbReference>
<dbReference type="PANTHER" id="PTHR11806:SF2">
    <property type="entry name" value="METHYLENETETRAHYDROFOLATE--TRNA-(URACIL-5-)-METHYLTRANSFERASE TRMFO"/>
    <property type="match status" value="1"/>
</dbReference>
<comment type="subcellular location">
    <subcellularLocation>
        <location evidence="10">Cytoplasm</location>
    </subcellularLocation>
</comment>
<dbReference type="InterPro" id="IPR002218">
    <property type="entry name" value="MnmG-rel"/>
</dbReference>
<evidence type="ECO:0000256" key="3">
    <source>
        <dbReference type="ARBA" id="ARBA00022603"/>
    </source>
</evidence>
<evidence type="ECO:0000256" key="2">
    <source>
        <dbReference type="ARBA" id="ARBA00022490"/>
    </source>
</evidence>
<keyword evidence="4 10" id="KW-0285">Flavoprotein</keyword>